<evidence type="ECO:0000259" key="4">
    <source>
        <dbReference type="Pfam" id="PF13193"/>
    </source>
</evidence>
<keyword evidence="2 5" id="KW-0436">Ligase</keyword>
<evidence type="ECO:0000256" key="2">
    <source>
        <dbReference type="ARBA" id="ARBA00022598"/>
    </source>
</evidence>
<dbReference type="CDD" id="cd12119">
    <property type="entry name" value="ttLC_FACS_AlkK_like"/>
    <property type="match status" value="1"/>
</dbReference>
<dbReference type="Gene3D" id="3.40.50.12780">
    <property type="entry name" value="N-terminal domain of ligase-like"/>
    <property type="match status" value="1"/>
</dbReference>
<dbReference type="GO" id="GO:0016877">
    <property type="term" value="F:ligase activity, forming carbon-sulfur bonds"/>
    <property type="evidence" value="ECO:0007669"/>
    <property type="project" value="UniProtKB-ARBA"/>
</dbReference>
<feature type="domain" description="AMP-binding enzyme C-terminal" evidence="4">
    <location>
        <begin position="442"/>
        <end position="516"/>
    </location>
</feature>
<dbReference type="Gene3D" id="3.30.300.30">
    <property type="match status" value="1"/>
</dbReference>
<dbReference type="NCBIfam" id="NF004837">
    <property type="entry name" value="PRK06187.1"/>
    <property type="match status" value="1"/>
</dbReference>
<evidence type="ECO:0000259" key="3">
    <source>
        <dbReference type="Pfam" id="PF00501"/>
    </source>
</evidence>
<protein>
    <submittedName>
        <fullName evidence="5">3-methylmercaptopropionyl-CoA ligase</fullName>
        <ecNumber evidence="5">6.2.1.44</ecNumber>
    </submittedName>
</protein>
<dbReference type="Pfam" id="PF00501">
    <property type="entry name" value="AMP-binding"/>
    <property type="match status" value="1"/>
</dbReference>
<feature type="domain" description="AMP-dependent synthetase/ligase" evidence="3">
    <location>
        <begin position="25"/>
        <end position="393"/>
    </location>
</feature>
<dbReference type="EC" id="6.2.1.44" evidence="5"/>
<gene>
    <name evidence="5" type="primary">dmdB_1</name>
    <name evidence="5" type="ORF">DSM112329_00303</name>
</gene>
<dbReference type="InterPro" id="IPR020845">
    <property type="entry name" value="AMP-binding_CS"/>
</dbReference>
<dbReference type="InterPro" id="IPR042099">
    <property type="entry name" value="ANL_N_sf"/>
</dbReference>
<evidence type="ECO:0000313" key="5">
    <source>
        <dbReference type="EMBL" id="XAY03485.1"/>
    </source>
</evidence>
<dbReference type="FunFam" id="3.30.300.30:FF:000008">
    <property type="entry name" value="2,3-dihydroxybenzoate-AMP ligase"/>
    <property type="match status" value="1"/>
</dbReference>
<dbReference type="InterPro" id="IPR045851">
    <property type="entry name" value="AMP-bd_C_sf"/>
</dbReference>
<comment type="similarity">
    <text evidence="1">Belongs to the ATP-dependent AMP-binding enzyme family.</text>
</comment>
<dbReference type="KEGG" id="parq:DSM112329_00303"/>
<dbReference type="InterPro" id="IPR050237">
    <property type="entry name" value="ATP-dep_AMP-bd_enzyme"/>
</dbReference>
<organism evidence="5">
    <name type="scientific">Paraconexibacter sp. AEG42_29</name>
    <dbReference type="NCBI Taxonomy" id="2997339"/>
    <lineage>
        <taxon>Bacteria</taxon>
        <taxon>Bacillati</taxon>
        <taxon>Actinomycetota</taxon>
        <taxon>Thermoleophilia</taxon>
        <taxon>Solirubrobacterales</taxon>
        <taxon>Paraconexibacteraceae</taxon>
        <taxon>Paraconexibacter</taxon>
    </lineage>
</organism>
<proteinExistence type="inferred from homology"/>
<dbReference type="RefSeq" id="WP_354700042.1">
    <property type="nucleotide sequence ID" value="NZ_CP114014.1"/>
</dbReference>
<dbReference type="PANTHER" id="PTHR43767">
    <property type="entry name" value="LONG-CHAIN-FATTY-ACID--COA LIGASE"/>
    <property type="match status" value="1"/>
</dbReference>
<dbReference type="InterPro" id="IPR025110">
    <property type="entry name" value="AMP-bd_C"/>
</dbReference>
<sequence>MHDVWVQDDFPLTLRHVMERMRGMYGDAEVVTQREDGRTRISGADLGARIDRLAGALRTLGVQPGDRVATFAFNTQEHLELYHAVPCSGAVLHMVNIRLFDEDLEYIFGHAEDRVLFVDAILADRIAPLMDRLPTLRSVVVIGGDAAGTGIPGAIGYEELLAAHEPRFAYPDLDDRSAAGLCYTSGTTGRPKGVVYTHRSQTLHALAACAADTLGVSSRDRILPLVPMFHANAWGLPYAAAMTGAELVLPGPHTQPAALAAMLEEERVTIAAGVPTVWMDLLRHLDAHGGDLSRLRTMLCGGAAVPLALMQAFQERHGVRVFQSWGMTETGPLASVARPPRDDSEWSYRDTAGRVAPLVEVRVVADDGAVLPHDGEATGEVQIRGPWIAAGYYRDPAPGSFDGGWLRTGDIAAVDPRGYVRISDRAKDVIKSGGEWISSVALENELVAHPDVVEAAVIAKPDERWTERPLACVVLAPGSTCTADDLQAHLAGRVAKWWLPDEVAFIDAVPKTGTGKYDKKVLRARLADGSLGRRVTVGPA</sequence>
<dbReference type="PANTHER" id="PTHR43767:SF11">
    <property type="entry name" value="MEDIUM-CHAIN-FATTY-ACID--COA LIGASE"/>
    <property type="match status" value="1"/>
</dbReference>
<dbReference type="EMBL" id="CP114014">
    <property type="protein sequence ID" value="XAY03485.1"/>
    <property type="molecule type" value="Genomic_DNA"/>
</dbReference>
<dbReference type="Pfam" id="PF13193">
    <property type="entry name" value="AMP-binding_C"/>
    <property type="match status" value="1"/>
</dbReference>
<dbReference type="SUPFAM" id="SSF56801">
    <property type="entry name" value="Acetyl-CoA synthetase-like"/>
    <property type="match status" value="1"/>
</dbReference>
<accession>A0AAU7APB6</accession>
<evidence type="ECO:0000256" key="1">
    <source>
        <dbReference type="ARBA" id="ARBA00006432"/>
    </source>
</evidence>
<dbReference type="InterPro" id="IPR000873">
    <property type="entry name" value="AMP-dep_synth/lig_dom"/>
</dbReference>
<dbReference type="PROSITE" id="PS00455">
    <property type="entry name" value="AMP_BINDING"/>
    <property type="match status" value="1"/>
</dbReference>
<name>A0AAU7APB6_9ACTN</name>
<reference evidence="5" key="1">
    <citation type="submission" date="2022-12" db="EMBL/GenBank/DDBJ databases">
        <title>Paraconexibacter alkalitolerans sp. nov. and Baekduia alba sp. nov., isolated from soil and emended description of the genera Paraconexibacter (Chun et al., 2020) and Baekduia (An et al., 2020).</title>
        <authorList>
            <person name="Vieira S."/>
            <person name="Huber K.J."/>
            <person name="Geppert A."/>
            <person name="Wolf J."/>
            <person name="Neumann-Schaal M."/>
            <person name="Muesken M."/>
            <person name="Overmann J."/>
        </authorList>
    </citation>
    <scope>NUCLEOTIDE SEQUENCE</scope>
    <source>
        <strain evidence="5">AEG42_29</strain>
    </source>
</reference>
<dbReference type="AlphaFoldDB" id="A0AAU7APB6"/>